<keyword evidence="3" id="KW-1185">Reference proteome</keyword>
<accession>A0A8S4RVT6</accession>
<feature type="region of interest" description="Disordered" evidence="1">
    <location>
        <begin position="1"/>
        <end position="67"/>
    </location>
</feature>
<dbReference type="Proteomes" id="UP000838756">
    <property type="component" value="Unassembled WGS sequence"/>
</dbReference>
<reference evidence="2" key="1">
    <citation type="submission" date="2022-03" db="EMBL/GenBank/DDBJ databases">
        <authorList>
            <person name="Lindestad O."/>
        </authorList>
    </citation>
    <scope>NUCLEOTIDE SEQUENCE</scope>
</reference>
<evidence type="ECO:0000256" key="1">
    <source>
        <dbReference type="SAM" id="MobiDB-lite"/>
    </source>
</evidence>
<organism evidence="2 3">
    <name type="scientific">Pararge aegeria aegeria</name>
    <dbReference type="NCBI Taxonomy" id="348720"/>
    <lineage>
        <taxon>Eukaryota</taxon>
        <taxon>Metazoa</taxon>
        <taxon>Ecdysozoa</taxon>
        <taxon>Arthropoda</taxon>
        <taxon>Hexapoda</taxon>
        <taxon>Insecta</taxon>
        <taxon>Pterygota</taxon>
        <taxon>Neoptera</taxon>
        <taxon>Endopterygota</taxon>
        <taxon>Lepidoptera</taxon>
        <taxon>Glossata</taxon>
        <taxon>Ditrysia</taxon>
        <taxon>Papilionoidea</taxon>
        <taxon>Nymphalidae</taxon>
        <taxon>Satyrinae</taxon>
        <taxon>Satyrini</taxon>
        <taxon>Parargina</taxon>
        <taxon>Pararge</taxon>
    </lineage>
</organism>
<proteinExistence type="predicted"/>
<sequence>MDSRAVKLPPYLPRATPAPHAYSNHGGDNRGNIRDRGHPQGGPQEPQDRGGHTSPDNAPVSEGNVRTPIYSTLPKICLVWKKL</sequence>
<dbReference type="EMBL" id="CAKXAJ010025590">
    <property type="protein sequence ID" value="CAH2241860.1"/>
    <property type="molecule type" value="Genomic_DNA"/>
</dbReference>
<feature type="compositionally biased region" description="Basic and acidic residues" evidence="1">
    <location>
        <begin position="27"/>
        <end position="38"/>
    </location>
</feature>
<gene>
    <name evidence="2" type="primary">jg16249</name>
    <name evidence="2" type="ORF">PAEG_LOCUS18247</name>
</gene>
<evidence type="ECO:0000313" key="2">
    <source>
        <dbReference type="EMBL" id="CAH2241860.1"/>
    </source>
</evidence>
<name>A0A8S4RVT6_9NEOP</name>
<evidence type="ECO:0000313" key="3">
    <source>
        <dbReference type="Proteomes" id="UP000838756"/>
    </source>
</evidence>
<protein>
    <submittedName>
        <fullName evidence="2">Jg16249 protein</fullName>
    </submittedName>
</protein>
<dbReference type="AlphaFoldDB" id="A0A8S4RVT6"/>
<comment type="caution">
    <text evidence="2">The sequence shown here is derived from an EMBL/GenBank/DDBJ whole genome shotgun (WGS) entry which is preliminary data.</text>
</comment>